<keyword evidence="2" id="KW-1185">Reference proteome</keyword>
<organism evidence="1 2">
    <name type="scientific">Lacipirellula parvula</name>
    <dbReference type="NCBI Taxonomy" id="2650471"/>
    <lineage>
        <taxon>Bacteria</taxon>
        <taxon>Pseudomonadati</taxon>
        <taxon>Planctomycetota</taxon>
        <taxon>Planctomycetia</taxon>
        <taxon>Pirellulales</taxon>
        <taxon>Lacipirellulaceae</taxon>
        <taxon>Lacipirellula</taxon>
    </lineage>
</organism>
<dbReference type="KEGG" id="lpav:PLANPX_6058"/>
<accession>A0A5K7XN72</accession>
<sequence length="49" mass="5082">MPTIAAELAEISGLKILGKSRGAREFCPTESPASAWRLGNVAGGPRGEK</sequence>
<dbReference type="EMBL" id="AP021861">
    <property type="protein sequence ID" value="BBO36446.1"/>
    <property type="molecule type" value="Genomic_DNA"/>
</dbReference>
<name>A0A5K7XN72_9BACT</name>
<gene>
    <name evidence="1" type="ORF">PLANPX_6058</name>
</gene>
<evidence type="ECO:0000313" key="2">
    <source>
        <dbReference type="Proteomes" id="UP000326837"/>
    </source>
</evidence>
<dbReference type="AlphaFoldDB" id="A0A5K7XN72"/>
<proteinExistence type="predicted"/>
<evidence type="ECO:0000313" key="1">
    <source>
        <dbReference type="EMBL" id="BBO36446.1"/>
    </source>
</evidence>
<protein>
    <submittedName>
        <fullName evidence="1">Uncharacterized protein</fullName>
    </submittedName>
</protein>
<dbReference type="Proteomes" id="UP000326837">
    <property type="component" value="Chromosome"/>
</dbReference>
<reference evidence="2" key="1">
    <citation type="submission" date="2019-10" db="EMBL/GenBank/DDBJ databases">
        <title>Lacipirellula parvula gen. nov., sp. nov., representing a lineage of planctomycetes widespread in freshwater anoxic habitats, and description of the family Lacipirellulaceae.</title>
        <authorList>
            <person name="Dedysh S.N."/>
            <person name="Kulichevskaya I.S."/>
            <person name="Beletsky A.V."/>
            <person name="Rakitin A.L."/>
            <person name="Mardanov A.V."/>
            <person name="Ivanova A.A."/>
            <person name="Saltykova V.X."/>
            <person name="Rijpstra W.I.C."/>
            <person name="Sinninghe Damste J.S."/>
            <person name="Ravin N.V."/>
        </authorList>
    </citation>
    <scope>NUCLEOTIDE SEQUENCE [LARGE SCALE GENOMIC DNA]</scope>
    <source>
        <strain evidence="2">PX69</strain>
    </source>
</reference>